<feature type="domain" description="Glyoxalase-like" evidence="1">
    <location>
        <begin position="945"/>
        <end position="1133"/>
    </location>
</feature>
<evidence type="ECO:0000259" key="1">
    <source>
        <dbReference type="Pfam" id="PF13468"/>
    </source>
</evidence>
<accession>A0A8H4T585</accession>
<comment type="caution">
    <text evidence="2">The sequence shown here is derived from an EMBL/GenBank/DDBJ whole genome shotgun (WGS) entry which is preliminary data.</text>
</comment>
<dbReference type="SUPFAM" id="SSF48403">
    <property type="entry name" value="Ankyrin repeat"/>
    <property type="match status" value="1"/>
</dbReference>
<evidence type="ECO:0000313" key="3">
    <source>
        <dbReference type="Proteomes" id="UP000604273"/>
    </source>
</evidence>
<dbReference type="AlphaFoldDB" id="A0A8H4T585"/>
<dbReference type="Pfam" id="PF13468">
    <property type="entry name" value="Glyoxalase_3"/>
    <property type="match status" value="1"/>
</dbReference>
<dbReference type="OrthoDB" id="1577640at2759"/>
<dbReference type="InterPro" id="IPR029068">
    <property type="entry name" value="Glyas_Bleomycin-R_OHBP_Dase"/>
</dbReference>
<name>A0A8H4T585_9HYPO</name>
<dbReference type="Proteomes" id="UP000604273">
    <property type="component" value="Unassembled WGS sequence"/>
</dbReference>
<dbReference type="PANTHER" id="PTHR40265">
    <property type="entry name" value="BLL2707 PROTEIN"/>
    <property type="match status" value="1"/>
</dbReference>
<dbReference type="EMBL" id="JABFAI010000174">
    <property type="protein sequence ID" value="KAF4951565.1"/>
    <property type="molecule type" value="Genomic_DNA"/>
</dbReference>
<organism evidence="2 3">
    <name type="scientific">Fusarium gaditjirri</name>
    <dbReference type="NCBI Taxonomy" id="282569"/>
    <lineage>
        <taxon>Eukaryota</taxon>
        <taxon>Fungi</taxon>
        <taxon>Dikarya</taxon>
        <taxon>Ascomycota</taxon>
        <taxon>Pezizomycotina</taxon>
        <taxon>Sordariomycetes</taxon>
        <taxon>Hypocreomycetidae</taxon>
        <taxon>Hypocreales</taxon>
        <taxon>Nectriaceae</taxon>
        <taxon>Fusarium</taxon>
        <taxon>Fusarium nisikadoi species complex</taxon>
    </lineage>
</organism>
<dbReference type="Gene3D" id="3.10.180.10">
    <property type="entry name" value="2,3-Dihydroxybiphenyl 1,2-Dioxygenase, domain 1"/>
    <property type="match status" value="1"/>
</dbReference>
<dbReference type="PANTHER" id="PTHR40265:SF1">
    <property type="entry name" value="GLYOXALASE-LIKE DOMAIN-CONTAINING PROTEIN"/>
    <property type="match status" value="1"/>
</dbReference>
<sequence>MAEAFGIAGSAIGVVSLGLQLFKEISQYLDDIDGREEDLKQARNFAKNIQVSIDALDVAIANTSTDDPTTKNAMDSCRNSCISAANSLFAFVKQLRGPIISVPNSNAARAKELCAKLKYPFKKQNIEKLEENLSRTNSALQTMLQVFQLNSGHATTSAINSMHQALVGVKAISEMNKVALDEVHKTSQLHDERLSTIQQDVRELLILTREPEDSRLLLRTIAQQISDLTSQANGAANLLQNPTSDTFIPNLRTTRYQGGGSMTFDSFCSCKTQRIRYSQRQWGPLLLESEVRSRDHHAPECPMSKLPASTRRTKRVLSLMIPTSQGLWGRASRVSLSFTTGAGVLGIGQSMTWIATVDERLSPVFRLVDTIAWYEYLPRKDMHILLASCFRRLVWCYANYHASVTDVNKDGDTLLESALENYPVSSGYDPLTADNVAELFQMLTAFAKPTSCTRKITAEPVGHHVNDWGLTWWRDKDRVGAGYRLLQAFPQVVENLEFGPLSQAVLQQDRNGVQQLLEKFPSYINETNYCGQSPIHLAIETQNIAVISVVLRHADPKALSARDNRGYYPIDYATERTWKHIEGAQADCDGCKVLEMLLRLGTALVPTSLRLAERREELKELSYQKLSPAQRKGLEIHQTRILDQNAAQVQHQLEAQGCPIPMHVSVYKEDIGSSYDHQSIYALILNGEVAEYAHQLGFYYSDNEFANFIRSLAFHMNADTEYESSRIKHPFSSSYLCWMIEHGTSVSSRIPAGQLPNSDIEVTAAHYFMASLGISNSRREQNLALDCPLSLAAIEILFSEAIVDKCSCWCSPGGCSPLIKLLEGISWWKRPPYESEKTLSQTIERLITGLFLAHWGKISDYQWIYATISTHRVRRKPSPRREPRGVLRMDAHELGLRMKKLRKELASQRLTDKQLRDAESIGVVWEVYGPQPTEQESDYPEWGQDHIVILVSYQTLQELPKRLESVLTVIDGGAHADGRTVNKLIEFSDGVYIELIAFQDDLDPEKRKTHRWGELEENTLVDWAYTLRNGNDFGVIRQRVSEATSEIFYNLPVAGGRIRPDGVELKWSVASAYATSGKAVHPGKAPFWCLDDTPRHLRVPYKKEDGSDPSYTKHPSGAIGVSGVSISVPEEEHHVITRVYDGIHGSTTEEGTWPFVVHSGSTKGKQEIALKISQDQERHIHLTLLGDENSPESIEILPGLKFSFES</sequence>
<protein>
    <recommendedName>
        <fullName evidence="1">Glyoxalase-like domain-containing protein</fullName>
    </recommendedName>
</protein>
<evidence type="ECO:0000313" key="2">
    <source>
        <dbReference type="EMBL" id="KAF4951565.1"/>
    </source>
</evidence>
<dbReference type="Gene3D" id="1.25.40.20">
    <property type="entry name" value="Ankyrin repeat-containing domain"/>
    <property type="match status" value="1"/>
</dbReference>
<reference evidence="2" key="1">
    <citation type="journal article" date="2020" name="BMC Genomics">
        <title>Correction to: Identification and distribution of gene clusters required for synthesis of sphingolipid metabolism inhibitors in diverse species of the filamentous fungus Fusarium.</title>
        <authorList>
            <person name="Kim H.S."/>
            <person name="Lohmar J.M."/>
            <person name="Busman M."/>
            <person name="Brown D.W."/>
            <person name="Naumann T.A."/>
            <person name="Divon H.H."/>
            <person name="Lysoe E."/>
            <person name="Uhlig S."/>
            <person name="Proctor R.H."/>
        </authorList>
    </citation>
    <scope>NUCLEOTIDE SEQUENCE</scope>
    <source>
        <strain evidence="2">NRRL 45417</strain>
    </source>
</reference>
<reference evidence="2" key="2">
    <citation type="submission" date="2020-05" db="EMBL/GenBank/DDBJ databases">
        <authorList>
            <person name="Kim H.-S."/>
            <person name="Proctor R.H."/>
            <person name="Brown D.W."/>
        </authorList>
    </citation>
    <scope>NUCLEOTIDE SEQUENCE</scope>
    <source>
        <strain evidence="2">NRRL 45417</strain>
    </source>
</reference>
<dbReference type="InterPro" id="IPR036770">
    <property type="entry name" value="Ankyrin_rpt-contain_sf"/>
</dbReference>
<proteinExistence type="predicted"/>
<keyword evidence="3" id="KW-1185">Reference proteome</keyword>
<gene>
    <name evidence="2" type="ORF">FGADI_7340</name>
</gene>
<dbReference type="InterPro" id="IPR025870">
    <property type="entry name" value="Glyoxalase-like_dom"/>
</dbReference>